<proteinExistence type="predicted"/>
<evidence type="ECO:0000313" key="2">
    <source>
        <dbReference type="Proteomes" id="UP000789572"/>
    </source>
</evidence>
<organism evidence="1 2">
    <name type="scientific">Paraglomus occultum</name>
    <dbReference type="NCBI Taxonomy" id="144539"/>
    <lineage>
        <taxon>Eukaryota</taxon>
        <taxon>Fungi</taxon>
        <taxon>Fungi incertae sedis</taxon>
        <taxon>Mucoromycota</taxon>
        <taxon>Glomeromycotina</taxon>
        <taxon>Glomeromycetes</taxon>
        <taxon>Paraglomerales</taxon>
        <taxon>Paraglomeraceae</taxon>
        <taxon>Paraglomus</taxon>
    </lineage>
</organism>
<comment type="caution">
    <text evidence="1">The sequence shown here is derived from an EMBL/GenBank/DDBJ whole genome shotgun (WGS) entry which is preliminary data.</text>
</comment>
<feature type="non-terminal residue" evidence="1">
    <location>
        <position position="1"/>
    </location>
</feature>
<dbReference type="AlphaFoldDB" id="A0A9N9DT15"/>
<sequence length="44" mass="5025">MKDAVDKIIHDGVEEDVAFVEAQVADVLLQWICVIMLSTECFNW</sequence>
<gene>
    <name evidence="1" type="ORF">POCULU_LOCUS9710</name>
</gene>
<reference evidence="1" key="1">
    <citation type="submission" date="2021-06" db="EMBL/GenBank/DDBJ databases">
        <authorList>
            <person name="Kallberg Y."/>
            <person name="Tangrot J."/>
            <person name="Rosling A."/>
        </authorList>
    </citation>
    <scope>NUCLEOTIDE SEQUENCE</scope>
    <source>
        <strain evidence="1">IA702</strain>
    </source>
</reference>
<name>A0A9N9DT15_9GLOM</name>
<dbReference type="EMBL" id="CAJVPJ010003928">
    <property type="protein sequence ID" value="CAG8646473.1"/>
    <property type="molecule type" value="Genomic_DNA"/>
</dbReference>
<protein>
    <submittedName>
        <fullName evidence="1">11061_t:CDS:1</fullName>
    </submittedName>
</protein>
<accession>A0A9N9DT15</accession>
<dbReference type="Proteomes" id="UP000789572">
    <property type="component" value="Unassembled WGS sequence"/>
</dbReference>
<evidence type="ECO:0000313" key="1">
    <source>
        <dbReference type="EMBL" id="CAG8646473.1"/>
    </source>
</evidence>
<keyword evidence="2" id="KW-1185">Reference proteome</keyword>